<proteinExistence type="inferred from homology"/>
<comment type="similarity">
    <text evidence="2">Belongs to the NUF2 family.</text>
</comment>
<sequence>MSKYEYPRLSRPEIVAVLAQLQIANVSEHELLSPNVDLVSDIYTRILLHLDTLQEEDQLEFAALEHLENPDSHVDSVNVIKLFNKIKEMVGSLQCPKNITLRDLIMPDAERTEFFLSAILNFCLHREARMNTITEIVDQVNLLEDCQRDLEAKILQLKSEIADCNEARENEASLAQEVDLKVKELRQTIAALNNNQMSLRTSFRKLKEKAAEMDGKISSAEFTLVQSVQENANLRSKIVQSPDKLQRALEEKKIAREEAKNAERLAMQTFHEKNGLVDVYSRVYKKMSKHFAKMQALQDQADSARSIEKDFKALKVKLSEDEVLEKSLDAKLVERKGKVEHSEEMRKQLEKERDIKCDEASKYLNGVKSEVESKKHALEDRQKNVEAVLAEVDAINVSIKSVKESGAAKVELLVCKCEEITKEVRNH</sequence>
<evidence type="ECO:0000313" key="11">
    <source>
        <dbReference type="EMBL" id="KAF7842707.1"/>
    </source>
</evidence>
<dbReference type="Pfam" id="PF03800">
    <property type="entry name" value="Nuf2"/>
    <property type="match status" value="1"/>
</dbReference>
<evidence type="ECO:0000256" key="7">
    <source>
        <dbReference type="ARBA" id="ARBA00023306"/>
    </source>
</evidence>
<evidence type="ECO:0000256" key="9">
    <source>
        <dbReference type="SAM" id="Coils"/>
    </source>
</evidence>
<gene>
    <name evidence="11" type="ORF">G2W53_005005</name>
</gene>
<reference evidence="11" key="1">
    <citation type="submission" date="2020-09" db="EMBL/GenBank/DDBJ databases">
        <title>Genome-Enabled Discovery of Anthraquinone Biosynthesis in Senna tora.</title>
        <authorList>
            <person name="Kang S.-H."/>
            <person name="Pandey R.P."/>
            <person name="Lee C.-M."/>
            <person name="Sim J.-S."/>
            <person name="Jeong J.-T."/>
            <person name="Choi B.-S."/>
            <person name="Jung M."/>
            <person name="Ginzburg D."/>
            <person name="Zhao K."/>
            <person name="Won S.Y."/>
            <person name="Oh T.-J."/>
            <person name="Yu Y."/>
            <person name="Kim N.-H."/>
            <person name="Lee O.R."/>
            <person name="Lee T.-H."/>
            <person name="Bashyal P."/>
            <person name="Kim T.-S."/>
            <person name="Lee W.-H."/>
            <person name="Kawkins C."/>
            <person name="Kim C.-K."/>
            <person name="Kim J.S."/>
            <person name="Ahn B.O."/>
            <person name="Rhee S.Y."/>
            <person name="Sohng J.K."/>
        </authorList>
    </citation>
    <scope>NUCLEOTIDE SEQUENCE</scope>
    <source>
        <tissue evidence="11">Leaf</tissue>
    </source>
</reference>
<dbReference type="AlphaFoldDB" id="A0A834XE95"/>
<comment type="caution">
    <text evidence="11">The sequence shown here is derived from an EMBL/GenBank/DDBJ whole genome shotgun (WGS) entry which is preliminary data.</text>
</comment>
<evidence type="ECO:0000313" key="12">
    <source>
        <dbReference type="Proteomes" id="UP000634136"/>
    </source>
</evidence>
<dbReference type="EMBL" id="JAAIUW010000002">
    <property type="protein sequence ID" value="KAF7842707.1"/>
    <property type="molecule type" value="Genomic_DNA"/>
</dbReference>
<feature type="coiled-coil region" evidence="9">
    <location>
        <begin position="140"/>
        <end position="202"/>
    </location>
</feature>
<comment type="subcellular location">
    <subcellularLocation>
        <location evidence="1">Chromosome</location>
        <location evidence="1">Centromere</location>
    </subcellularLocation>
</comment>
<evidence type="ECO:0000256" key="6">
    <source>
        <dbReference type="ARBA" id="ARBA00023054"/>
    </source>
</evidence>
<feature type="domain" description="Kinetochore protein Nuf2 N-terminal" evidence="10">
    <location>
        <begin position="3"/>
        <end position="140"/>
    </location>
</feature>
<dbReference type="OrthoDB" id="8194677at2759"/>
<dbReference type="GO" id="GO:0051301">
    <property type="term" value="P:cell division"/>
    <property type="evidence" value="ECO:0007669"/>
    <property type="project" value="UniProtKB-KW"/>
</dbReference>
<dbReference type="GO" id="GO:0031262">
    <property type="term" value="C:Ndc80 complex"/>
    <property type="evidence" value="ECO:0007669"/>
    <property type="project" value="InterPro"/>
</dbReference>
<evidence type="ECO:0000256" key="1">
    <source>
        <dbReference type="ARBA" id="ARBA00004584"/>
    </source>
</evidence>
<dbReference type="InterPro" id="IPR038275">
    <property type="entry name" value="Nuf2_N_sf"/>
</dbReference>
<dbReference type="Gene3D" id="1.10.418.60">
    <property type="entry name" value="Ncd80 complex, Nuf2 subunit"/>
    <property type="match status" value="1"/>
</dbReference>
<evidence type="ECO:0000256" key="2">
    <source>
        <dbReference type="ARBA" id="ARBA00005498"/>
    </source>
</evidence>
<dbReference type="PANTHER" id="PTHR48441">
    <property type="match status" value="1"/>
</dbReference>
<dbReference type="InterPro" id="IPR005549">
    <property type="entry name" value="Kinetochore_Nuf2_N"/>
</dbReference>
<evidence type="ECO:0000256" key="4">
    <source>
        <dbReference type="ARBA" id="ARBA00022618"/>
    </source>
</evidence>
<organism evidence="11 12">
    <name type="scientific">Senna tora</name>
    <dbReference type="NCBI Taxonomy" id="362788"/>
    <lineage>
        <taxon>Eukaryota</taxon>
        <taxon>Viridiplantae</taxon>
        <taxon>Streptophyta</taxon>
        <taxon>Embryophyta</taxon>
        <taxon>Tracheophyta</taxon>
        <taxon>Spermatophyta</taxon>
        <taxon>Magnoliopsida</taxon>
        <taxon>eudicotyledons</taxon>
        <taxon>Gunneridae</taxon>
        <taxon>Pentapetalae</taxon>
        <taxon>rosids</taxon>
        <taxon>fabids</taxon>
        <taxon>Fabales</taxon>
        <taxon>Fabaceae</taxon>
        <taxon>Caesalpinioideae</taxon>
        <taxon>Cassia clade</taxon>
        <taxon>Senna</taxon>
    </lineage>
</organism>
<keyword evidence="7" id="KW-0131">Cell cycle</keyword>
<keyword evidence="4" id="KW-0132">Cell division</keyword>
<dbReference type="PANTHER" id="PTHR48441:SF1">
    <property type="entry name" value="NT-3"/>
    <property type="match status" value="1"/>
</dbReference>
<accession>A0A834XE95</accession>
<keyword evidence="12" id="KW-1185">Reference proteome</keyword>
<evidence type="ECO:0000256" key="5">
    <source>
        <dbReference type="ARBA" id="ARBA00022776"/>
    </source>
</evidence>
<evidence type="ECO:0000259" key="10">
    <source>
        <dbReference type="Pfam" id="PF03800"/>
    </source>
</evidence>
<keyword evidence="5" id="KW-0498">Mitosis</keyword>
<keyword evidence="6 9" id="KW-0175">Coiled coil</keyword>
<protein>
    <submittedName>
        <fullName evidence="11">Kinetochore protein nuf2</fullName>
    </submittedName>
</protein>
<dbReference type="Proteomes" id="UP000634136">
    <property type="component" value="Unassembled WGS sequence"/>
</dbReference>
<keyword evidence="8" id="KW-0137">Centromere</keyword>
<keyword evidence="3" id="KW-0158">Chromosome</keyword>
<evidence type="ECO:0000256" key="8">
    <source>
        <dbReference type="ARBA" id="ARBA00023328"/>
    </source>
</evidence>
<evidence type="ECO:0000256" key="3">
    <source>
        <dbReference type="ARBA" id="ARBA00022454"/>
    </source>
</evidence>
<name>A0A834XE95_9FABA</name>